<proteinExistence type="predicted"/>
<dbReference type="Proteomes" id="UP000642488">
    <property type="component" value="Unassembled WGS sequence"/>
</dbReference>
<sequence length="111" mass="12046">MGTPISSLRNMGPAMEAAFAKAGIPDAETLRDLGADAAYARLLRHGAKPHFIPFYVIEMALQGRPWNDCKGDEKTALRARFDALKARHAAPPASELEAFLDRIGVRDPDAS</sequence>
<dbReference type="EMBL" id="JAEKPD010000002">
    <property type="protein sequence ID" value="MBJ3761724.1"/>
    <property type="molecule type" value="Genomic_DNA"/>
</dbReference>
<accession>A0A934I773</accession>
<dbReference type="AlphaFoldDB" id="A0A934I773"/>
<feature type="domain" description="TfoX C-terminal" evidence="1">
    <location>
        <begin position="4"/>
        <end position="79"/>
    </location>
</feature>
<dbReference type="Pfam" id="PF04994">
    <property type="entry name" value="TfoX_C"/>
    <property type="match status" value="1"/>
</dbReference>
<protein>
    <submittedName>
        <fullName evidence="2">TfoX/Sxy family protein</fullName>
    </submittedName>
</protein>
<gene>
    <name evidence="2" type="ORF">ILP92_03050</name>
</gene>
<evidence type="ECO:0000313" key="3">
    <source>
        <dbReference type="Proteomes" id="UP000642488"/>
    </source>
</evidence>
<dbReference type="PANTHER" id="PTHR36121:SF1">
    <property type="entry name" value="PROTEIN SXY"/>
    <property type="match status" value="1"/>
</dbReference>
<dbReference type="PANTHER" id="PTHR36121">
    <property type="entry name" value="PROTEIN SXY"/>
    <property type="match status" value="1"/>
</dbReference>
<name>A0A934I773_9RHOB</name>
<dbReference type="Gene3D" id="1.10.150.20">
    <property type="entry name" value="5' to 3' exonuclease, C-terminal subdomain"/>
    <property type="match status" value="1"/>
</dbReference>
<keyword evidence="3" id="KW-1185">Reference proteome</keyword>
<comment type="caution">
    <text evidence="2">The sequence shown here is derived from an EMBL/GenBank/DDBJ whole genome shotgun (WGS) entry which is preliminary data.</text>
</comment>
<organism evidence="2 3">
    <name type="scientific">Palleronia pontilimi</name>
    <dbReference type="NCBI Taxonomy" id="1964209"/>
    <lineage>
        <taxon>Bacteria</taxon>
        <taxon>Pseudomonadati</taxon>
        <taxon>Pseudomonadota</taxon>
        <taxon>Alphaproteobacteria</taxon>
        <taxon>Rhodobacterales</taxon>
        <taxon>Roseobacteraceae</taxon>
        <taxon>Palleronia</taxon>
    </lineage>
</organism>
<evidence type="ECO:0000313" key="2">
    <source>
        <dbReference type="EMBL" id="MBJ3761724.1"/>
    </source>
</evidence>
<dbReference type="InterPro" id="IPR007077">
    <property type="entry name" value="TfoX_C"/>
</dbReference>
<dbReference type="RefSeq" id="WP_198914906.1">
    <property type="nucleotide sequence ID" value="NZ_JAEKPD010000002.1"/>
</dbReference>
<dbReference type="InterPro" id="IPR047525">
    <property type="entry name" value="TfoX-like"/>
</dbReference>
<reference evidence="2" key="1">
    <citation type="submission" date="2020-12" db="EMBL/GenBank/DDBJ databases">
        <title>Bacterial taxonomy.</title>
        <authorList>
            <person name="Pan X."/>
        </authorList>
    </citation>
    <scope>NUCLEOTIDE SEQUENCE</scope>
    <source>
        <strain evidence="2">KCTC 52957</strain>
    </source>
</reference>
<evidence type="ECO:0000259" key="1">
    <source>
        <dbReference type="Pfam" id="PF04994"/>
    </source>
</evidence>